<dbReference type="Pfam" id="PF00975">
    <property type="entry name" value="Thioesterase"/>
    <property type="match status" value="1"/>
</dbReference>
<evidence type="ECO:0000256" key="1">
    <source>
        <dbReference type="ARBA" id="ARBA00022450"/>
    </source>
</evidence>
<dbReference type="PANTHER" id="PTHR45527">
    <property type="entry name" value="NONRIBOSOMAL PEPTIDE SYNTHETASE"/>
    <property type="match status" value="1"/>
</dbReference>
<dbReference type="SMART" id="SM00823">
    <property type="entry name" value="PKS_PP"/>
    <property type="match status" value="1"/>
</dbReference>
<accession>A0AAU8JTU8</accession>
<dbReference type="RefSeq" id="WP_354638574.1">
    <property type="nucleotide sequence ID" value="NZ_CP159872.1"/>
</dbReference>
<dbReference type="InterPro" id="IPR036736">
    <property type="entry name" value="ACP-like_sf"/>
</dbReference>
<dbReference type="GO" id="GO:0044550">
    <property type="term" value="P:secondary metabolite biosynthetic process"/>
    <property type="evidence" value="ECO:0007669"/>
    <property type="project" value="TreeGrafter"/>
</dbReference>
<dbReference type="KEGG" id="kcm:ABWK59_06360"/>
<dbReference type="AlphaFoldDB" id="A0AAU8JTU8"/>
<dbReference type="PROSITE" id="PS50075">
    <property type="entry name" value="CARRIER"/>
    <property type="match status" value="1"/>
</dbReference>
<dbReference type="Gene3D" id="3.40.50.1820">
    <property type="entry name" value="alpha/beta hydrolase"/>
    <property type="match status" value="1"/>
</dbReference>
<keyword evidence="2" id="KW-0597">Phosphoprotein</keyword>
<sequence length="360" mass="39519">MAPARNEIVRILCEIWEDLLAVEVNPDDDFFDLGGYSLLVVNVVSEARKRGLELPAAILQTNGTPAAIADAIVAAGAGEEAVTASADPDFTSVWETGLSPLETEAARTLVPFVTEGTGTPVFCFHWGTGNVRFMADLVDGFRGDRPAYGLEMVGMWTRERPSLSIVEMAARYLREIREVQPEGPYLFVGPCAGGRIAYEIARQLEQDGQQVAVLAVINSMPPGSTELDPAWGLNELYNFRLASLRSRFEVADLVAEQQRVMDGMVEIAWLDAGVDPADLHWRQAVWAAGIFAQEHYEPRRYGGEITVFQLAENAARPEADWGRMAASTETHTFESPGTLPLLRESAFAELLAKKLAAYER</sequence>
<dbReference type="GO" id="GO:0005829">
    <property type="term" value="C:cytosol"/>
    <property type="evidence" value="ECO:0007669"/>
    <property type="project" value="TreeGrafter"/>
</dbReference>
<dbReference type="InterPro" id="IPR020806">
    <property type="entry name" value="PKS_PP-bd"/>
</dbReference>
<dbReference type="PANTHER" id="PTHR45527:SF1">
    <property type="entry name" value="FATTY ACID SYNTHASE"/>
    <property type="match status" value="1"/>
</dbReference>
<evidence type="ECO:0000313" key="4">
    <source>
        <dbReference type="EMBL" id="XCM78575.1"/>
    </source>
</evidence>
<keyword evidence="1" id="KW-0596">Phosphopantetheine</keyword>
<dbReference type="SUPFAM" id="SSF53474">
    <property type="entry name" value="alpha/beta-Hydrolases"/>
    <property type="match status" value="1"/>
</dbReference>
<dbReference type="SUPFAM" id="SSF47336">
    <property type="entry name" value="ACP-like"/>
    <property type="match status" value="1"/>
</dbReference>
<dbReference type="Gene3D" id="1.10.1200.10">
    <property type="entry name" value="ACP-like"/>
    <property type="match status" value="1"/>
</dbReference>
<dbReference type="GO" id="GO:0017000">
    <property type="term" value="P:antibiotic biosynthetic process"/>
    <property type="evidence" value="ECO:0007669"/>
    <property type="project" value="UniProtKB-ARBA"/>
</dbReference>
<evidence type="ECO:0000256" key="2">
    <source>
        <dbReference type="ARBA" id="ARBA00022553"/>
    </source>
</evidence>
<organism evidence="4">
    <name type="scientific">Kitasatospora camelliae</name>
    <dbReference type="NCBI Taxonomy" id="3156397"/>
    <lineage>
        <taxon>Bacteria</taxon>
        <taxon>Bacillati</taxon>
        <taxon>Actinomycetota</taxon>
        <taxon>Actinomycetes</taxon>
        <taxon>Kitasatosporales</taxon>
        <taxon>Streptomycetaceae</taxon>
        <taxon>Kitasatospora</taxon>
    </lineage>
</organism>
<dbReference type="InterPro" id="IPR009081">
    <property type="entry name" value="PP-bd_ACP"/>
</dbReference>
<dbReference type="GO" id="GO:0043041">
    <property type="term" value="P:amino acid activation for nonribosomal peptide biosynthetic process"/>
    <property type="evidence" value="ECO:0007669"/>
    <property type="project" value="TreeGrafter"/>
</dbReference>
<proteinExistence type="predicted"/>
<dbReference type="Pfam" id="PF00550">
    <property type="entry name" value="PP-binding"/>
    <property type="match status" value="1"/>
</dbReference>
<protein>
    <submittedName>
        <fullName evidence="4">Thioesterase domain-containing protein</fullName>
    </submittedName>
</protein>
<dbReference type="GO" id="GO:0031177">
    <property type="term" value="F:phosphopantetheine binding"/>
    <property type="evidence" value="ECO:0007669"/>
    <property type="project" value="InterPro"/>
</dbReference>
<reference evidence="4" key="1">
    <citation type="submission" date="2024-06" db="EMBL/GenBank/DDBJ databases">
        <title>The genome sequences of Kitasatospora sp. strain HUAS MG31.</title>
        <authorList>
            <person name="Mo P."/>
        </authorList>
    </citation>
    <scope>NUCLEOTIDE SEQUENCE</scope>
    <source>
        <strain evidence="4">HUAS MG31</strain>
    </source>
</reference>
<name>A0AAU8JTU8_9ACTN</name>
<evidence type="ECO:0000259" key="3">
    <source>
        <dbReference type="PROSITE" id="PS50075"/>
    </source>
</evidence>
<dbReference type="EMBL" id="CP159872">
    <property type="protein sequence ID" value="XCM78575.1"/>
    <property type="molecule type" value="Genomic_DNA"/>
</dbReference>
<dbReference type="InterPro" id="IPR029058">
    <property type="entry name" value="AB_hydrolase_fold"/>
</dbReference>
<gene>
    <name evidence="4" type="ORF">ABWK59_06360</name>
</gene>
<dbReference type="InterPro" id="IPR001031">
    <property type="entry name" value="Thioesterase"/>
</dbReference>
<feature type="domain" description="Carrier" evidence="3">
    <location>
        <begin position="3"/>
        <end position="76"/>
    </location>
</feature>